<dbReference type="RefSeq" id="WP_344215852.1">
    <property type="nucleotide sequence ID" value="NZ_BAAAOS010000021.1"/>
</dbReference>
<name>A0ABN2DQS3_9ACTN</name>
<keyword evidence="3" id="KW-1185">Reference proteome</keyword>
<accession>A0ABN2DQS3</accession>
<sequence>MGPIARTPHYHRHCPSTKPATPPAKITDQLGPAKVSITQDVYLGRRAANPAAAEALGQAFEDLDLV</sequence>
<dbReference type="Proteomes" id="UP001500393">
    <property type="component" value="Unassembled WGS sequence"/>
</dbReference>
<reference evidence="2 3" key="1">
    <citation type="journal article" date="2019" name="Int. J. Syst. Evol. Microbiol.">
        <title>The Global Catalogue of Microorganisms (GCM) 10K type strain sequencing project: providing services to taxonomists for standard genome sequencing and annotation.</title>
        <authorList>
            <consortium name="The Broad Institute Genomics Platform"/>
            <consortium name="The Broad Institute Genome Sequencing Center for Infectious Disease"/>
            <person name="Wu L."/>
            <person name="Ma J."/>
        </authorList>
    </citation>
    <scope>NUCLEOTIDE SEQUENCE [LARGE SCALE GENOMIC DNA]</scope>
    <source>
        <strain evidence="2 3">JCM 14969</strain>
    </source>
</reference>
<evidence type="ECO:0000313" key="3">
    <source>
        <dbReference type="Proteomes" id="UP001500393"/>
    </source>
</evidence>
<feature type="region of interest" description="Disordered" evidence="1">
    <location>
        <begin position="1"/>
        <end position="28"/>
    </location>
</feature>
<dbReference type="EMBL" id="BAAAOS010000021">
    <property type="protein sequence ID" value="GAA1581593.1"/>
    <property type="molecule type" value="Genomic_DNA"/>
</dbReference>
<proteinExistence type="predicted"/>
<comment type="caution">
    <text evidence="2">The sequence shown here is derived from an EMBL/GenBank/DDBJ whole genome shotgun (WGS) entry which is preliminary data.</text>
</comment>
<gene>
    <name evidence="2" type="ORF">GCM10009789_39220</name>
</gene>
<organism evidence="2 3">
    <name type="scientific">Kribbella sancticallisti</name>
    <dbReference type="NCBI Taxonomy" id="460087"/>
    <lineage>
        <taxon>Bacteria</taxon>
        <taxon>Bacillati</taxon>
        <taxon>Actinomycetota</taxon>
        <taxon>Actinomycetes</taxon>
        <taxon>Propionibacteriales</taxon>
        <taxon>Kribbellaceae</taxon>
        <taxon>Kribbella</taxon>
    </lineage>
</organism>
<evidence type="ECO:0000313" key="2">
    <source>
        <dbReference type="EMBL" id="GAA1581593.1"/>
    </source>
</evidence>
<protein>
    <submittedName>
        <fullName evidence="2">Uncharacterized protein</fullName>
    </submittedName>
</protein>
<evidence type="ECO:0000256" key="1">
    <source>
        <dbReference type="SAM" id="MobiDB-lite"/>
    </source>
</evidence>